<dbReference type="EMBL" id="JAWZYT010003261">
    <property type="protein sequence ID" value="KAK4299358.1"/>
    <property type="molecule type" value="Genomic_DNA"/>
</dbReference>
<keyword evidence="2" id="KW-1185">Reference proteome</keyword>
<evidence type="ECO:0000313" key="2">
    <source>
        <dbReference type="Proteomes" id="UP001292094"/>
    </source>
</evidence>
<accession>A0AAE1TUY0</accession>
<proteinExistence type="predicted"/>
<organism evidence="1 2">
    <name type="scientific">Petrolisthes manimaculis</name>
    <dbReference type="NCBI Taxonomy" id="1843537"/>
    <lineage>
        <taxon>Eukaryota</taxon>
        <taxon>Metazoa</taxon>
        <taxon>Ecdysozoa</taxon>
        <taxon>Arthropoda</taxon>
        <taxon>Crustacea</taxon>
        <taxon>Multicrustacea</taxon>
        <taxon>Malacostraca</taxon>
        <taxon>Eumalacostraca</taxon>
        <taxon>Eucarida</taxon>
        <taxon>Decapoda</taxon>
        <taxon>Pleocyemata</taxon>
        <taxon>Anomura</taxon>
        <taxon>Galatheoidea</taxon>
        <taxon>Porcellanidae</taxon>
        <taxon>Petrolisthes</taxon>
    </lineage>
</organism>
<evidence type="ECO:0000313" key="1">
    <source>
        <dbReference type="EMBL" id="KAK4299358.1"/>
    </source>
</evidence>
<name>A0AAE1TUY0_9EUCA</name>
<reference evidence="1" key="1">
    <citation type="submission" date="2023-11" db="EMBL/GenBank/DDBJ databases">
        <title>Genome assemblies of two species of porcelain crab, Petrolisthes cinctipes and Petrolisthes manimaculis (Anomura: Porcellanidae).</title>
        <authorList>
            <person name="Angst P."/>
        </authorList>
    </citation>
    <scope>NUCLEOTIDE SEQUENCE</scope>
    <source>
        <strain evidence="1">PB745_02</strain>
        <tissue evidence="1">Gill</tissue>
    </source>
</reference>
<sequence length="70" mass="8298">MSHVPLIGFHSEEYFCTQWDCRPPPKQHSTLIFSVTAPYQTFTINFRLALWTLTFPKTDGCFTRTYKMDF</sequence>
<dbReference type="Proteomes" id="UP001292094">
    <property type="component" value="Unassembled WGS sequence"/>
</dbReference>
<protein>
    <submittedName>
        <fullName evidence="1">Uncharacterized protein</fullName>
    </submittedName>
</protein>
<comment type="caution">
    <text evidence="1">The sequence shown here is derived from an EMBL/GenBank/DDBJ whole genome shotgun (WGS) entry which is preliminary data.</text>
</comment>
<dbReference type="AlphaFoldDB" id="A0AAE1TUY0"/>
<gene>
    <name evidence="1" type="ORF">Pmani_028365</name>
</gene>